<evidence type="ECO:0000313" key="1">
    <source>
        <dbReference type="EMBL" id="RRQ51650.1"/>
    </source>
</evidence>
<dbReference type="AlphaFoldDB" id="A0A3R8Q800"/>
<proteinExistence type="predicted"/>
<sequence length="138" mass="15035">MLVRLQPSPPFGGLRNAAANLKGIFMATPKHMMLSLTLASAVLVTTPAMATAKTQEVRHADLDLSSAEGRTRLDTRIRQAVKQVCGAPRGWTLAERQDQQNCEAAAYRKVGPMRERIVAAYLEKRGLAFDSRASVATN</sequence>
<organism evidence="1 2">
    <name type="scientific">Sphingorhabdus wooponensis</name>
    <dbReference type="NCBI Taxonomy" id="940136"/>
    <lineage>
        <taxon>Bacteria</taxon>
        <taxon>Pseudomonadati</taxon>
        <taxon>Pseudomonadota</taxon>
        <taxon>Alphaproteobacteria</taxon>
        <taxon>Sphingomonadales</taxon>
        <taxon>Sphingomonadaceae</taxon>
        <taxon>Sphingorhabdus</taxon>
    </lineage>
</organism>
<dbReference type="OrthoDB" id="7511162at2"/>
<dbReference type="NCBIfam" id="TIGR04433">
    <property type="entry name" value="UrcA_uranyl"/>
    <property type="match status" value="1"/>
</dbReference>
<name>A0A3R8Q800_9SPHN</name>
<accession>A0A3R8Q800</accession>
<dbReference type="InterPro" id="IPR030972">
    <property type="entry name" value="UrcA_uranyl"/>
</dbReference>
<dbReference type="EMBL" id="RWJI01000001">
    <property type="protein sequence ID" value="RRQ51650.1"/>
    <property type="molecule type" value="Genomic_DNA"/>
</dbReference>
<gene>
    <name evidence="1" type="ORF">D7D48_01765</name>
</gene>
<protein>
    <submittedName>
        <fullName evidence="1">UrcA family protein</fullName>
    </submittedName>
</protein>
<keyword evidence="2" id="KW-1185">Reference proteome</keyword>
<comment type="caution">
    <text evidence="1">The sequence shown here is derived from an EMBL/GenBank/DDBJ whole genome shotgun (WGS) entry which is preliminary data.</text>
</comment>
<reference evidence="1 2" key="1">
    <citation type="submission" date="2018-12" db="EMBL/GenBank/DDBJ databases">
        <authorList>
            <person name="Kim S.-J."/>
            <person name="Jung G.-Y."/>
        </authorList>
    </citation>
    <scope>NUCLEOTIDE SEQUENCE [LARGE SCALE GENOMIC DNA]</scope>
    <source>
        <strain evidence="1 2">03SU3-P</strain>
    </source>
</reference>
<dbReference type="Proteomes" id="UP000268553">
    <property type="component" value="Unassembled WGS sequence"/>
</dbReference>
<evidence type="ECO:0000313" key="2">
    <source>
        <dbReference type="Proteomes" id="UP000268553"/>
    </source>
</evidence>